<proteinExistence type="predicted"/>
<dbReference type="InterPro" id="IPR013078">
    <property type="entry name" value="His_Pase_superF_clade-1"/>
</dbReference>
<evidence type="ECO:0000313" key="2">
    <source>
        <dbReference type="EMBL" id="RYP82054.1"/>
    </source>
</evidence>
<dbReference type="CDD" id="cd07067">
    <property type="entry name" value="HP_PGM_like"/>
    <property type="match status" value="1"/>
</dbReference>
<dbReference type="Proteomes" id="UP000295198">
    <property type="component" value="Unassembled WGS sequence"/>
</dbReference>
<accession>A0A4Q4Z580</accession>
<dbReference type="InterPro" id="IPR051021">
    <property type="entry name" value="Mito_Ser/Thr_phosphatase"/>
</dbReference>
<dbReference type="OrthoDB" id="280692at2"/>
<dbReference type="AlphaFoldDB" id="A0A4Q4Z580"/>
<name>A0A4Q4Z580_9ACTN</name>
<evidence type="ECO:0000313" key="3">
    <source>
        <dbReference type="Proteomes" id="UP000295198"/>
    </source>
</evidence>
<dbReference type="SMART" id="SM00855">
    <property type="entry name" value="PGAM"/>
    <property type="match status" value="1"/>
</dbReference>
<evidence type="ECO:0000256" key="1">
    <source>
        <dbReference type="ARBA" id="ARBA00022801"/>
    </source>
</evidence>
<dbReference type="GO" id="GO:0016787">
    <property type="term" value="F:hydrolase activity"/>
    <property type="evidence" value="ECO:0007669"/>
    <property type="project" value="UniProtKB-KW"/>
</dbReference>
<keyword evidence="3" id="KW-1185">Reference proteome</keyword>
<dbReference type="PANTHER" id="PTHR20935:SF0">
    <property type="entry name" value="SERINE_THREONINE-PROTEIN PHOSPHATASE PGAM5, MITOCHONDRIAL"/>
    <property type="match status" value="1"/>
</dbReference>
<keyword evidence="1" id="KW-0378">Hydrolase</keyword>
<gene>
    <name evidence="2" type="ORF">EKO23_22650</name>
</gene>
<protein>
    <submittedName>
        <fullName evidence="2">Histidine phosphatase family protein</fullName>
    </submittedName>
</protein>
<comment type="caution">
    <text evidence="2">The sequence shown here is derived from an EMBL/GenBank/DDBJ whole genome shotgun (WGS) entry which is preliminary data.</text>
</comment>
<dbReference type="PANTHER" id="PTHR20935">
    <property type="entry name" value="PHOSPHOGLYCERATE MUTASE-RELATED"/>
    <property type="match status" value="1"/>
</dbReference>
<reference evidence="2 3" key="1">
    <citation type="submission" date="2019-01" db="EMBL/GenBank/DDBJ databases">
        <title>Nocardioides guangzhouensis sp. nov., an actinobacterium isolated from soil.</title>
        <authorList>
            <person name="Fu Y."/>
            <person name="Cai Y."/>
            <person name="Lin Z."/>
            <person name="Chen P."/>
        </authorList>
    </citation>
    <scope>NUCLEOTIDE SEQUENCE [LARGE SCALE GENOMIC DNA]</scope>
    <source>
        <strain evidence="2 3">130</strain>
    </source>
</reference>
<dbReference type="Gene3D" id="3.40.50.1240">
    <property type="entry name" value="Phosphoglycerate mutase-like"/>
    <property type="match status" value="1"/>
</dbReference>
<dbReference type="SUPFAM" id="SSF53254">
    <property type="entry name" value="Phosphoglycerate mutase-like"/>
    <property type="match status" value="1"/>
</dbReference>
<dbReference type="InterPro" id="IPR029033">
    <property type="entry name" value="His_PPase_superfam"/>
</dbReference>
<dbReference type="RefSeq" id="WP_134720758.1">
    <property type="nucleotide sequence ID" value="NZ_SDKM01000055.1"/>
</dbReference>
<dbReference type="EMBL" id="SDKM01000055">
    <property type="protein sequence ID" value="RYP82054.1"/>
    <property type="molecule type" value="Genomic_DNA"/>
</dbReference>
<sequence length="225" mass="24278">MGQLLLVRHGQASWGGDDYDVLSPLGWEQSRMLGLAFAGRELVPEVVVQGGMRRHRETATGVSEAAGWDLPTPVNDPGWNELDHIGVLAAQRTPVFAGPEPTPAEFQEWFELATARWAAGEPGEYVETFADFTARVAESMERTADLVGANATAVVFTSGGAISWVAASLLLGPDAPPEHAVHLWTNLNRVVVNTSVTKVVVGRRGPTLVSFNEHVHLESDGLSYR</sequence>
<dbReference type="Pfam" id="PF00300">
    <property type="entry name" value="His_Phos_1"/>
    <property type="match status" value="1"/>
</dbReference>
<organism evidence="2 3">
    <name type="scientific">Nocardioides guangzhouensis</name>
    <dbReference type="NCBI Taxonomy" id="2497878"/>
    <lineage>
        <taxon>Bacteria</taxon>
        <taxon>Bacillati</taxon>
        <taxon>Actinomycetota</taxon>
        <taxon>Actinomycetes</taxon>
        <taxon>Propionibacteriales</taxon>
        <taxon>Nocardioidaceae</taxon>
        <taxon>Nocardioides</taxon>
    </lineage>
</organism>